<keyword evidence="1" id="KW-0812">Transmembrane</keyword>
<feature type="transmembrane region" description="Helical" evidence="1">
    <location>
        <begin position="170"/>
        <end position="191"/>
    </location>
</feature>
<feature type="transmembrane region" description="Helical" evidence="1">
    <location>
        <begin position="78"/>
        <end position="94"/>
    </location>
</feature>
<evidence type="ECO:0000313" key="3">
    <source>
        <dbReference type="Proteomes" id="UP000501705"/>
    </source>
</evidence>
<protein>
    <submittedName>
        <fullName evidence="2">DUF5134 domain-containing protein</fullName>
    </submittedName>
</protein>
<name>A0A6G9XVY9_NOCBR</name>
<keyword evidence="1" id="KW-1133">Transmembrane helix</keyword>
<feature type="transmembrane region" description="Helical" evidence="1">
    <location>
        <begin position="139"/>
        <end position="158"/>
    </location>
</feature>
<feature type="transmembrane region" description="Helical" evidence="1">
    <location>
        <begin position="28"/>
        <end position="50"/>
    </location>
</feature>
<dbReference type="Pfam" id="PF17197">
    <property type="entry name" value="DUF5134"/>
    <property type="match status" value="1"/>
</dbReference>
<sequence length="243" mass="24899">MRAWWGQVPVAATKRWWGVTQFVQQYAALRWAVVAAFLVAAAIVLGRLLAPAAAAPEHVRGQGDPVPAPRGGFAESDAAHLLMCLVMLAMLVFPAGANPIAVHGVLTALTVVFAGLLLARILESRAADGAPAADRVIPLGYQTVAAAAMLYAMSGHVASGHAEGPAPVPALVLAGLFAADALLVTVAGAILRPSADTPGYLGVVLRSGGCVAVPTGARRRWAPLPHVVMDLGTAYMLIAAVSN</sequence>
<gene>
    <name evidence="2" type="ORF">F5X71_24270</name>
</gene>
<dbReference type="InterPro" id="IPR033458">
    <property type="entry name" value="DUF5134"/>
</dbReference>
<keyword evidence="1" id="KW-0472">Membrane</keyword>
<reference evidence="2 3" key="1">
    <citation type="journal article" date="2019" name="ACS Chem. Biol.">
        <title>Identification and Mobilization of a Cryptic Antibiotic Biosynthesis Gene Locus from a Human-Pathogenic Nocardia Isolate.</title>
        <authorList>
            <person name="Herisse M."/>
            <person name="Ishida K."/>
            <person name="Porter J.L."/>
            <person name="Howden B."/>
            <person name="Hertweck C."/>
            <person name="Stinear T.P."/>
            <person name="Pidot S.J."/>
        </authorList>
    </citation>
    <scope>NUCLEOTIDE SEQUENCE [LARGE SCALE GENOMIC DNA]</scope>
    <source>
        <strain evidence="2 3">AUSMDU00024985</strain>
    </source>
</reference>
<evidence type="ECO:0000313" key="2">
    <source>
        <dbReference type="EMBL" id="QIS05020.1"/>
    </source>
</evidence>
<evidence type="ECO:0000256" key="1">
    <source>
        <dbReference type="SAM" id="Phobius"/>
    </source>
</evidence>
<dbReference type="Proteomes" id="UP000501705">
    <property type="component" value="Chromosome"/>
</dbReference>
<organism evidence="2 3">
    <name type="scientific">Nocardia brasiliensis</name>
    <dbReference type="NCBI Taxonomy" id="37326"/>
    <lineage>
        <taxon>Bacteria</taxon>
        <taxon>Bacillati</taxon>
        <taxon>Actinomycetota</taxon>
        <taxon>Actinomycetes</taxon>
        <taxon>Mycobacteriales</taxon>
        <taxon>Nocardiaceae</taxon>
        <taxon>Nocardia</taxon>
    </lineage>
</organism>
<feature type="transmembrane region" description="Helical" evidence="1">
    <location>
        <begin position="100"/>
        <end position="119"/>
    </location>
</feature>
<dbReference type="EMBL" id="CP046171">
    <property type="protein sequence ID" value="QIS05020.1"/>
    <property type="molecule type" value="Genomic_DNA"/>
</dbReference>
<accession>A0A6G9XVY9</accession>
<proteinExistence type="predicted"/>
<dbReference type="AlphaFoldDB" id="A0A6G9XVY9"/>